<accession>A0A0F8XSE8</accession>
<dbReference type="GO" id="GO:0006556">
    <property type="term" value="P:S-adenosylmethionine biosynthetic process"/>
    <property type="evidence" value="ECO:0007669"/>
    <property type="project" value="TreeGrafter"/>
</dbReference>
<name>A0A0F8XSE8_9ZZZZ</name>
<feature type="domain" description="RmlD-like substrate binding" evidence="1">
    <location>
        <begin position="3"/>
        <end position="117"/>
    </location>
</feature>
<dbReference type="GO" id="GO:0048269">
    <property type="term" value="C:methionine adenosyltransferase complex"/>
    <property type="evidence" value="ECO:0007669"/>
    <property type="project" value="TreeGrafter"/>
</dbReference>
<dbReference type="Pfam" id="PF04321">
    <property type="entry name" value="RmlD_sub_bind"/>
    <property type="match status" value="1"/>
</dbReference>
<dbReference type="PANTHER" id="PTHR10491:SF4">
    <property type="entry name" value="METHIONINE ADENOSYLTRANSFERASE 2 SUBUNIT BETA"/>
    <property type="match status" value="1"/>
</dbReference>
<feature type="non-terminal residue" evidence="2">
    <location>
        <position position="1"/>
    </location>
</feature>
<gene>
    <name evidence="2" type="ORF">LCGC14_2987200</name>
</gene>
<dbReference type="EMBL" id="LAZR01061162">
    <property type="protein sequence ID" value="KKK64140.1"/>
    <property type="molecule type" value="Genomic_DNA"/>
</dbReference>
<reference evidence="2" key="1">
    <citation type="journal article" date="2015" name="Nature">
        <title>Complex archaea that bridge the gap between prokaryotes and eukaryotes.</title>
        <authorList>
            <person name="Spang A."/>
            <person name="Saw J.H."/>
            <person name="Jorgensen S.L."/>
            <person name="Zaremba-Niedzwiedzka K."/>
            <person name="Martijn J."/>
            <person name="Lind A.E."/>
            <person name="van Eijk R."/>
            <person name="Schleper C."/>
            <person name="Guy L."/>
            <person name="Ettema T.J."/>
        </authorList>
    </citation>
    <scope>NUCLEOTIDE SEQUENCE</scope>
</reference>
<dbReference type="AlphaFoldDB" id="A0A0F8XSE8"/>
<sequence length="194" mass="22457">FYIAEACRRLGRYWIHIGSGCVYDGYEKAWTEEDAPNYYGSFYSVTKAISQDILKSYKEVCVLRIRMPIDKEMSERSYVFKLLKYIKEGKSLFDMKNSMTYLPDLVAAIDVLAHKRITGLFNAVNPGPLTASEILKLYDPNLKFKIEEYQAVRNRLKAGRCNCILSSKKLLNYVKIHTLESRIKEGLSWQKDIA</sequence>
<evidence type="ECO:0000313" key="2">
    <source>
        <dbReference type="EMBL" id="KKK64140.1"/>
    </source>
</evidence>
<dbReference type="InterPro" id="IPR005913">
    <property type="entry name" value="dTDP_dehydrorham_reduct"/>
</dbReference>
<dbReference type="GO" id="GO:0048270">
    <property type="term" value="F:methionine adenosyltransferase regulator activity"/>
    <property type="evidence" value="ECO:0007669"/>
    <property type="project" value="TreeGrafter"/>
</dbReference>
<organism evidence="2">
    <name type="scientific">marine sediment metagenome</name>
    <dbReference type="NCBI Taxonomy" id="412755"/>
    <lineage>
        <taxon>unclassified sequences</taxon>
        <taxon>metagenomes</taxon>
        <taxon>ecological metagenomes</taxon>
    </lineage>
</organism>
<dbReference type="SUPFAM" id="SSF51735">
    <property type="entry name" value="NAD(P)-binding Rossmann-fold domains"/>
    <property type="match status" value="1"/>
</dbReference>
<dbReference type="Gene3D" id="3.40.50.720">
    <property type="entry name" value="NAD(P)-binding Rossmann-like Domain"/>
    <property type="match status" value="1"/>
</dbReference>
<evidence type="ECO:0000259" key="1">
    <source>
        <dbReference type="Pfam" id="PF04321"/>
    </source>
</evidence>
<comment type="caution">
    <text evidence="2">The sequence shown here is derived from an EMBL/GenBank/DDBJ whole genome shotgun (WGS) entry which is preliminary data.</text>
</comment>
<protein>
    <recommendedName>
        <fullName evidence="1">RmlD-like substrate binding domain-containing protein</fullName>
    </recommendedName>
</protein>
<proteinExistence type="predicted"/>
<dbReference type="InterPro" id="IPR036291">
    <property type="entry name" value="NAD(P)-bd_dom_sf"/>
</dbReference>
<dbReference type="InterPro" id="IPR029903">
    <property type="entry name" value="RmlD-like-bd"/>
</dbReference>
<dbReference type="PANTHER" id="PTHR10491">
    <property type="entry name" value="DTDP-4-DEHYDRORHAMNOSE REDUCTASE"/>
    <property type="match status" value="1"/>
</dbReference>